<dbReference type="Gene3D" id="3.30.930.10">
    <property type="entry name" value="Bira Bifunctional Protein, Domain 2"/>
    <property type="match status" value="1"/>
</dbReference>
<dbReference type="InterPro" id="IPR045864">
    <property type="entry name" value="aa-tRNA-synth_II/BPL/LPL"/>
</dbReference>
<proteinExistence type="predicted"/>
<dbReference type="RefSeq" id="WP_092496811.1">
    <property type="nucleotide sequence ID" value="NZ_FOFG01000008.1"/>
</dbReference>
<evidence type="ECO:0000256" key="2">
    <source>
        <dbReference type="ARBA" id="ARBA00022741"/>
    </source>
</evidence>
<dbReference type="Proteomes" id="UP000199647">
    <property type="component" value="Unassembled WGS sequence"/>
</dbReference>
<keyword evidence="4" id="KW-0092">Biotin</keyword>
<dbReference type="EMBL" id="FOFG01000008">
    <property type="protein sequence ID" value="SEQ83063.1"/>
    <property type="molecule type" value="Genomic_DNA"/>
</dbReference>
<dbReference type="Pfam" id="PF03099">
    <property type="entry name" value="BPL_LplA_LipB"/>
    <property type="match status" value="1"/>
</dbReference>
<dbReference type="AlphaFoldDB" id="A0A1H9J8F1"/>
<dbReference type="InterPro" id="IPR004408">
    <property type="entry name" value="Biotin_CoA_COase_ligase"/>
</dbReference>
<evidence type="ECO:0000256" key="3">
    <source>
        <dbReference type="ARBA" id="ARBA00022840"/>
    </source>
</evidence>
<evidence type="ECO:0000256" key="4">
    <source>
        <dbReference type="ARBA" id="ARBA00023267"/>
    </source>
</evidence>
<feature type="domain" description="BPL/LPL catalytic" evidence="7">
    <location>
        <begin position="1"/>
        <end position="202"/>
    </location>
</feature>
<dbReference type="InterPro" id="IPR008988">
    <property type="entry name" value="Transcriptional_repressor_C"/>
</dbReference>
<dbReference type="Gene3D" id="2.30.30.100">
    <property type="match status" value="1"/>
</dbReference>
<keyword evidence="3" id="KW-0067">ATP-binding</keyword>
<protein>
    <recommendedName>
        <fullName evidence="5">biotin--[biotin carboxyl-carrier protein] ligase</fullName>
        <ecNumber evidence="5">6.3.4.15</ecNumber>
    </recommendedName>
</protein>
<dbReference type="STRING" id="1855383.SAMN05216548_10836"/>
<dbReference type="PROSITE" id="PS51733">
    <property type="entry name" value="BPL_LPL_CATALYTIC"/>
    <property type="match status" value="1"/>
</dbReference>
<evidence type="ECO:0000256" key="1">
    <source>
        <dbReference type="ARBA" id="ARBA00022598"/>
    </source>
</evidence>
<dbReference type="SUPFAM" id="SSF50037">
    <property type="entry name" value="C-terminal domain of transcriptional repressors"/>
    <property type="match status" value="1"/>
</dbReference>
<reference evidence="8 9" key="1">
    <citation type="submission" date="2016-10" db="EMBL/GenBank/DDBJ databases">
        <authorList>
            <person name="de Groot N.N."/>
        </authorList>
    </citation>
    <scope>NUCLEOTIDE SEQUENCE [LARGE SCALE GENOMIC DNA]</scope>
    <source>
        <strain evidence="8 9">A52C2</strain>
    </source>
</reference>
<organism evidence="8 9">
    <name type="scientific">Faunimonas pinastri</name>
    <dbReference type="NCBI Taxonomy" id="1855383"/>
    <lineage>
        <taxon>Bacteria</taxon>
        <taxon>Pseudomonadati</taxon>
        <taxon>Pseudomonadota</taxon>
        <taxon>Alphaproteobacteria</taxon>
        <taxon>Hyphomicrobiales</taxon>
        <taxon>Afifellaceae</taxon>
        <taxon>Faunimonas</taxon>
    </lineage>
</organism>
<dbReference type="GO" id="GO:0004077">
    <property type="term" value="F:biotin--[biotin carboxyl-carrier protein] ligase activity"/>
    <property type="evidence" value="ECO:0007669"/>
    <property type="project" value="UniProtKB-EC"/>
</dbReference>
<evidence type="ECO:0000313" key="8">
    <source>
        <dbReference type="EMBL" id="SEQ83063.1"/>
    </source>
</evidence>
<evidence type="ECO:0000256" key="5">
    <source>
        <dbReference type="ARBA" id="ARBA00024227"/>
    </source>
</evidence>
<dbReference type="GO" id="GO:0005737">
    <property type="term" value="C:cytoplasm"/>
    <property type="evidence" value="ECO:0007669"/>
    <property type="project" value="TreeGrafter"/>
</dbReference>
<dbReference type="PANTHER" id="PTHR12835:SF5">
    <property type="entry name" value="BIOTIN--PROTEIN LIGASE"/>
    <property type="match status" value="1"/>
</dbReference>
<sequence length="274" mass="28362">MTFTLGPSAMADGYRLDVLDTVGSTNAEALARARAGDRGRLWITSHRQTDGRGRRGSHWQSPEGNLAVSLLLVPDAPAEMAATLGFVAGLALSDALGACAPDVSTLMALDGNDGAEGSRFRLKWPNDVLAGAAKVSGILLEGTAAPSGRQAVVVGIGVNVAHAPADLPYPAASLQGLGADVTAESLLRVLTDAWVARERVWDCGRGFGAIRAAWLKRAAGLGAPVAVRQGNEVLRGIFETIDDDGRLIVMTDEGGRKTISAGDVHFGTAATERG</sequence>
<keyword evidence="9" id="KW-1185">Reference proteome</keyword>
<dbReference type="PANTHER" id="PTHR12835">
    <property type="entry name" value="BIOTIN PROTEIN LIGASE"/>
    <property type="match status" value="1"/>
</dbReference>
<name>A0A1H9J8F1_9HYPH</name>
<gene>
    <name evidence="8" type="ORF">SAMN05216548_10836</name>
</gene>
<dbReference type="Pfam" id="PF02237">
    <property type="entry name" value="BPL_C"/>
    <property type="match status" value="1"/>
</dbReference>
<evidence type="ECO:0000313" key="9">
    <source>
        <dbReference type="Proteomes" id="UP000199647"/>
    </source>
</evidence>
<evidence type="ECO:0000256" key="6">
    <source>
        <dbReference type="ARBA" id="ARBA00047846"/>
    </source>
</evidence>
<dbReference type="OrthoDB" id="9807064at2"/>
<keyword evidence="1 8" id="KW-0436">Ligase</keyword>
<dbReference type="GO" id="GO:0005524">
    <property type="term" value="F:ATP binding"/>
    <property type="evidence" value="ECO:0007669"/>
    <property type="project" value="UniProtKB-KW"/>
</dbReference>
<keyword evidence="2" id="KW-0547">Nucleotide-binding</keyword>
<dbReference type="EC" id="6.3.4.15" evidence="5"/>
<comment type="catalytic activity">
    <reaction evidence="6">
        <text>biotin + L-lysyl-[protein] + ATP = N(6)-biotinyl-L-lysyl-[protein] + AMP + diphosphate + H(+)</text>
        <dbReference type="Rhea" id="RHEA:11756"/>
        <dbReference type="Rhea" id="RHEA-COMP:9752"/>
        <dbReference type="Rhea" id="RHEA-COMP:10505"/>
        <dbReference type="ChEBI" id="CHEBI:15378"/>
        <dbReference type="ChEBI" id="CHEBI:29969"/>
        <dbReference type="ChEBI" id="CHEBI:30616"/>
        <dbReference type="ChEBI" id="CHEBI:33019"/>
        <dbReference type="ChEBI" id="CHEBI:57586"/>
        <dbReference type="ChEBI" id="CHEBI:83144"/>
        <dbReference type="ChEBI" id="CHEBI:456215"/>
        <dbReference type="EC" id="6.3.4.15"/>
    </reaction>
</comment>
<dbReference type="InterPro" id="IPR003142">
    <property type="entry name" value="BPL_C"/>
</dbReference>
<dbReference type="SUPFAM" id="SSF55681">
    <property type="entry name" value="Class II aaRS and biotin synthetases"/>
    <property type="match status" value="1"/>
</dbReference>
<evidence type="ECO:0000259" key="7">
    <source>
        <dbReference type="PROSITE" id="PS51733"/>
    </source>
</evidence>
<accession>A0A1H9J8F1</accession>
<dbReference type="CDD" id="cd16442">
    <property type="entry name" value="BPL"/>
    <property type="match status" value="1"/>
</dbReference>
<dbReference type="InterPro" id="IPR004143">
    <property type="entry name" value="BPL_LPL_catalytic"/>
</dbReference>